<keyword evidence="1 2" id="KW-0378">Hydrolase</keyword>
<comment type="caution">
    <text evidence="3">The sequence shown here is derived from an EMBL/GenBank/DDBJ whole genome shotgun (WGS) entry which is preliminary data.</text>
</comment>
<proteinExistence type="inferred from homology"/>
<keyword evidence="4" id="KW-1185">Reference proteome</keyword>
<accession>A0A3A5H5J3</accession>
<name>A0A3A5H5J3_9ACTN</name>
<dbReference type="PANTHER" id="PTHR35561:SF1">
    <property type="entry name" value="RNA 2',3'-CYCLIC PHOSPHODIESTERASE"/>
    <property type="match status" value="1"/>
</dbReference>
<dbReference type="NCBIfam" id="TIGR02258">
    <property type="entry name" value="2_5_ligase"/>
    <property type="match status" value="1"/>
</dbReference>
<feature type="active site" description="Proton acceptor" evidence="2">
    <location>
        <position position="136"/>
    </location>
</feature>
<evidence type="ECO:0000313" key="3">
    <source>
        <dbReference type="EMBL" id="RJS45949.1"/>
    </source>
</evidence>
<evidence type="ECO:0000256" key="2">
    <source>
        <dbReference type="HAMAP-Rule" id="MF_01940"/>
    </source>
</evidence>
<feature type="active site" description="Proton donor" evidence="2">
    <location>
        <position position="39"/>
    </location>
</feature>
<dbReference type="Pfam" id="PF13563">
    <property type="entry name" value="2_5_RNA_ligase2"/>
    <property type="match status" value="1"/>
</dbReference>
<dbReference type="HAMAP" id="MF_01940">
    <property type="entry name" value="RNA_CPDase"/>
    <property type="match status" value="1"/>
</dbReference>
<dbReference type="EMBL" id="QYRP01000002">
    <property type="protein sequence ID" value="RJS45949.1"/>
    <property type="molecule type" value="Genomic_DNA"/>
</dbReference>
<feature type="short sequence motif" description="HXTX 2" evidence="2">
    <location>
        <begin position="136"/>
        <end position="139"/>
    </location>
</feature>
<evidence type="ECO:0000313" key="4">
    <source>
        <dbReference type="Proteomes" id="UP000276542"/>
    </source>
</evidence>
<gene>
    <name evidence="3" type="primary">thpR</name>
    <name evidence="3" type="ORF">D4739_06730</name>
</gene>
<dbReference type="Proteomes" id="UP000276542">
    <property type="component" value="Unassembled WGS sequence"/>
</dbReference>
<dbReference type="RefSeq" id="WP_120059849.1">
    <property type="nucleotide sequence ID" value="NZ_QYRP01000002.1"/>
</dbReference>
<dbReference type="AlphaFoldDB" id="A0A3A5H5J3"/>
<organism evidence="3 4">
    <name type="scientific">Nocardioides cavernaquae</name>
    <dbReference type="NCBI Taxonomy" id="2321396"/>
    <lineage>
        <taxon>Bacteria</taxon>
        <taxon>Bacillati</taxon>
        <taxon>Actinomycetota</taxon>
        <taxon>Actinomycetes</taxon>
        <taxon>Propionibacteriales</taxon>
        <taxon>Nocardioidaceae</taxon>
        <taxon>Nocardioides</taxon>
    </lineage>
</organism>
<dbReference type="PANTHER" id="PTHR35561">
    <property type="entry name" value="RNA 2',3'-CYCLIC PHOSPHODIESTERASE"/>
    <property type="match status" value="1"/>
</dbReference>
<dbReference type="Gene3D" id="3.90.1140.10">
    <property type="entry name" value="Cyclic phosphodiesterase"/>
    <property type="match status" value="1"/>
</dbReference>
<dbReference type="InterPro" id="IPR009097">
    <property type="entry name" value="Cyclic_Pdiesterase"/>
</dbReference>
<sequence length="194" mass="21296">MRLFVGVVPPQDVVDHLDAFLDVRREVAAFRWSAPEQWHVTLAFSGDAPERTLDEVYERLERAAGRRSAFDVRVAGGGAFPDPARARVLYAGVAGTNGDGSANRDVHERLAHLSTGTRAALARAGAPVDGQRFRPHLTVARLGHPEEVSNWVRLLDAYAGPVWRVDEISLIASHLGEGPRGRPRYEVMETFPLG</sequence>
<dbReference type="GO" id="GO:0008664">
    <property type="term" value="F:RNA 2',3'-cyclic 3'-phosphodiesterase activity"/>
    <property type="evidence" value="ECO:0007669"/>
    <property type="project" value="UniProtKB-EC"/>
</dbReference>
<dbReference type="OrthoDB" id="9787070at2"/>
<dbReference type="InterPro" id="IPR004175">
    <property type="entry name" value="RNA_CPDase"/>
</dbReference>
<comment type="catalytic activity">
    <reaction evidence="2">
        <text>a 3'-end 2',3'-cyclophospho-ribonucleotide-RNA + H2O = a 3'-end 2'-phospho-ribonucleotide-RNA + H(+)</text>
        <dbReference type="Rhea" id="RHEA:11828"/>
        <dbReference type="Rhea" id="RHEA-COMP:10464"/>
        <dbReference type="Rhea" id="RHEA-COMP:17353"/>
        <dbReference type="ChEBI" id="CHEBI:15377"/>
        <dbReference type="ChEBI" id="CHEBI:15378"/>
        <dbReference type="ChEBI" id="CHEBI:83064"/>
        <dbReference type="ChEBI" id="CHEBI:173113"/>
        <dbReference type="EC" id="3.1.4.58"/>
    </reaction>
</comment>
<feature type="short sequence motif" description="HXTX 1" evidence="2">
    <location>
        <begin position="39"/>
        <end position="42"/>
    </location>
</feature>
<comment type="similarity">
    <text evidence="2">Belongs to the 2H phosphoesterase superfamily. ThpR family.</text>
</comment>
<reference evidence="4" key="1">
    <citation type="submission" date="2018-09" db="EMBL/GenBank/DDBJ databases">
        <authorList>
            <person name="Zhu H."/>
        </authorList>
    </citation>
    <scope>NUCLEOTIDE SEQUENCE [LARGE SCALE GENOMIC DNA]</scope>
    <source>
        <strain evidence="4">K1W22B-1</strain>
    </source>
</reference>
<dbReference type="EC" id="3.1.4.58" evidence="2"/>
<comment type="function">
    <text evidence="2">Hydrolyzes RNA 2',3'-cyclic phosphodiester to an RNA 2'-phosphomonoester.</text>
</comment>
<protein>
    <recommendedName>
        <fullName evidence="2">RNA 2',3'-cyclic phosphodiesterase</fullName>
        <shortName evidence="2">RNA 2',3'-CPDase</shortName>
        <ecNumber evidence="2">3.1.4.58</ecNumber>
    </recommendedName>
</protein>
<evidence type="ECO:0000256" key="1">
    <source>
        <dbReference type="ARBA" id="ARBA00022801"/>
    </source>
</evidence>
<dbReference type="SUPFAM" id="SSF55144">
    <property type="entry name" value="LigT-like"/>
    <property type="match status" value="1"/>
</dbReference>
<dbReference type="GO" id="GO:0004113">
    <property type="term" value="F:2',3'-cyclic-nucleotide 3'-phosphodiesterase activity"/>
    <property type="evidence" value="ECO:0007669"/>
    <property type="project" value="InterPro"/>
</dbReference>